<protein>
    <submittedName>
        <fullName evidence="1">Uncharacterized protein</fullName>
    </submittedName>
</protein>
<dbReference type="VEuPathDB" id="VectorBase:GMOY007965"/>
<dbReference type="EnsemblMetazoa" id="GMOY007965-RA">
    <property type="protein sequence ID" value="GMOY007965-PA"/>
    <property type="gene ID" value="GMOY007965"/>
</dbReference>
<sequence>MALLDISQHTSPPELPAFSDPFAEITFDQLFPNGHPIFLLNGERLQLLQSFDRDEENLSHCFS</sequence>
<reference evidence="1" key="1">
    <citation type="submission" date="2020-05" db="UniProtKB">
        <authorList>
            <consortium name="EnsemblMetazoa"/>
        </authorList>
    </citation>
    <scope>IDENTIFICATION</scope>
    <source>
        <strain evidence="1">Yale</strain>
    </source>
</reference>
<dbReference type="EMBL" id="CCAG010016702">
    <property type="status" value="NOT_ANNOTATED_CDS"/>
    <property type="molecule type" value="Genomic_DNA"/>
</dbReference>
<organism evidence="1 2">
    <name type="scientific">Glossina morsitans morsitans</name>
    <name type="common">Savannah tsetse fly</name>
    <dbReference type="NCBI Taxonomy" id="37546"/>
    <lineage>
        <taxon>Eukaryota</taxon>
        <taxon>Metazoa</taxon>
        <taxon>Ecdysozoa</taxon>
        <taxon>Arthropoda</taxon>
        <taxon>Hexapoda</taxon>
        <taxon>Insecta</taxon>
        <taxon>Pterygota</taxon>
        <taxon>Neoptera</taxon>
        <taxon>Endopterygota</taxon>
        <taxon>Diptera</taxon>
        <taxon>Brachycera</taxon>
        <taxon>Muscomorpha</taxon>
        <taxon>Hippoboscoidea</taxon>
        <taxon>Glossinidae</taxon>
        <taxon>Glossina</taxon>
    </lineage>
</organism>
<name>A0A1B0G3R6_GLOMM</name>
<dbReference type="EMBL" id="CCAG010016700">
    <property type="status" value="NOT_ANNOTATED_CDS"/>
    <property type="molecule type" value="Genomic_DNA"/>
</dbReference>
<dbReference type="AlphaFoldDB" id="A0A1B0G3R6"/>
<keyword evidence="2" id="KW-1185">Reference proteome</keyword>
<evidence type="ECO:0000313" key="1">
    <source>
        <dbReference type="EnsemblMetazoa" id="GMOY007965-PA"/>
    </source>
</evidence>
<dbReference type="STRING" id="37546.A0A1B0G3R6"/>
<proteinExistence type="predicted"/>
<evidence type="ECO:0000313" key="2">
    <source>
        <dbReference type="Proteomes" id="UP000092444"/>
    </source>
</evidence>
<dbReference type="Proteomes" id="UP000092444">
    <property type="component" value="Unassembled WGS sequence"/>
</dbReference>
<accession>A0A1B0G3R6</accession>
<dbReference type="EMBL" id="CCAG010016701">
    <property type="status" value="NOT_ANNOTATED_CDS"/>
    <property type="molecule type" value="Genomic_DNA"/>
</dbReference>